<dbReference type="Pfam" id="PF01544">
    <property type="entry name" value="CorA"/>
    <property type="match status" value="1"/>
</dbReference>
<dbReference type="PANTHER" id="PTHR47685:SF1">
    <property type="entry name" value="MAGNESIUM TRANSPORT PROTEIN CORA"/>
    <property type="match status" value="1"/>
</dbReference>
<feature type="transmembrane region" description="Helical" evidence="5">
    <location>
        <begin position="250"/>
        <end position="273"/>
    </location>
</feature>
<proteinExistence type="predicted"/>
<evidence type="ECO:0000256" key="5">
    <source>
        <dbReference type="SAM" id="Phobius"/>
    </source>
</evidence>
<dbReference type="Gene3D" id="1.20.58.340">
    <property type="entry name" value="Magnesium transport protein CorA, transmembrane region"/>
    <property type="match status" value="1"/>
</dbReference>
<protein>
    <submittedName>
        <fullName evidence="6">Magnesium transporter</fullName>
    </submittedName>
</protein>
<dbReference type="GO" id="GO:0015087">
    <property type="term" value="F:cobalt ion transmembrane transporter activity"/>
    <property type="evidence" value="ECO:0007669"/>
    <property type="project" value="TreeGrafter"/>
</dbReference>
<dbReference type="RefSeq" id="WP_109089153.1">
    <property type="nucleotide sequence ID" value="NZ_QEXO01000003.1"/>
</dbReference>
<dbReference type="SUPFAM" id="SSF144083">
    <property type="entry name" value="Magnesium transport protein CorA, transmembrane region"/>
    <property type="match status" value="1"/>
</dbReference>
<dbReference type="InterPro" id="IPR002523">
    <property type="entry name" value="MgTranspt_CorA/ZnTranspt_ZntB"/>
</dbReference>
<reference evidence="6 7" key="2">
    <citation type="submission" date="2018-05" db="EMBL/GenBank/DDBJ databases">
        <authorList>
            <person name="Lanie J.A."/>
            <person name="Ng W.-L."/>
            <person name="Kazmierczak K.M."/>
            <person name="Andrzejewski T.M."/>
            <person name="Davidsen T.M."/>
            <person name="Wayne K.J."/>
            <person name="Tettelin H."/>
            <person name="Glass J.I."/>
            <person name="Rusch D."/>
            <person name="Podicherti R."/>
            <person name="Tsui H.-C.T."/>
            <person name="Winkler M.E."/>
        </authorList>
    </citation>
    <scope>NUCLEOTIDE SEQUENCE [LARGE SCALE GENOMIC DNA]</scope>
    <source>
        <strain evidence="6 7">YBY</strain>
    </source>
</reference>
<reference evidence="6 7" key="1">
    <citation type="submission" date="2018-05" db="EMBL/GenBank/DDBJ databases">
        <title>Genome Sequence of an Efficient Indole-Degrading Bacterium, Alcaligenes sp.YBY.</title>
        <authorList>
            <person name="Yang B."/>
        </authorList>
    </citation>
    <scope>NUCLEOTIDE SEQUENCE [LARGE SCALE GENOMIC DNA]</scope>
    <source>
        <strain evidence="6 7">YBY</strain>
    </source>
</reference>
<evidence type="ECO:0000256" key="2">
    <source>
        <dbReference type="ARBA" id="ARBA00022692"/>
    </source>
</evidence>
<dbReference type="Proteomes" id="UP000245216">
    <property type="component" value="Unassembled WGS sequence"/>
</dbReference>
<gene>
    <name evidence="6" type="ORF">DF183_11605</name>
</gene>
<keyword evidence="3 5" id="KW-1133">Transmembrane helix</keyword>
<sequence>MTDQGKTPPLFGNDGQPNNWMRISIHAAEQIGGLRKKLGVEIPQTLQNSPTQEGPFSFVPVTFLNVDKGLKKTSRVVFILSRETLVSIEPDPSPKPLAQALQRLQRDGRENDAFESFAVILQSINDAADELLDALSHDLGKVLTQTNAVLNSLETKDRDFGVSDVVSTQMDLSEVEELLSDCLESQLQLAMAARHALARLPADQEKLKPVFHTLIDDIEAVEKQVNFVHDRVRLLQTTNNMALNVKQNQIVKVFSVVTAVFLPAMLISTYYSMNFAYMPILQWEHAEMVGIISTALFSMLPLIYVKHRGWLR</sequence>
<keyword evidence="4 5" id="KW-0472">Membrane</keyword>
<dbReference type="EMBL" id="QEXO01000003">
    <property type="protein sequence ID" value="PWE13809.1"/>
    <property type="molecule type" value="Genomic_DNA"/>
</dbReference>
<evidence type="ECO:0000256" key="1">
    <source>
        <dbReference type="ARBA" id="ARBA00004141"/>
    </source>
</evidence>
<comment type="subcellular location">
    <subcellularLocation>
        <location evidence="1">Membrane</location>
        <topology evidence="1">Multi-pass membrane protein</topology>
    </subcellularLocation>
</comment>
<evidence type="ECO:0000256" key="3">
    <source>
        <dbReference type="ARBA" id="ARBA00022989"/>
    </source>
</evidence>
<evidence type="ECO:0000313" key="7">
    <source>
        <dbReference type="Proteomes" id="UP000245216"/>
    </source>
</evidence>
<comment type="caution">
    <text evidence="6">The sequence shown here is derived from an EMBL/GenBank/DDBJ whole genome shotgun (WGS) entry which is preliminary data.</text>
</comment>
<dbReference type="InterPro" id="IPR050829">
    <property type="entry name" value="CorA_MIT"/>
</dbReference>
<name>A0A2U2BIH8_ALCFA</name>
<dbReference type="GO" id="GO:0015095">
    <property type="term" value="F:magnesium ion transmembrane transporter activity"/>
    <property type="evidence" value="ECO:0007669"/>
    <property type="project" value="TreeGrafter"/>
</dbReference>
<organism evidence="6 7">
    <name type="scientific">Alcaligenes faecalis</name>
    <dbReference type="NCBI Taxonomy" id="511"/>
    <lineage>
        <taxon>Bacteria</taxon>
        <taxon>Pseudomonadati</taxon>
        <taxon>Pseudomonadota</taxon>
        <taxon>Betaproteobacteria</taxon>
        <taxon>Burkholderiales</taxon>
        <taxon>Alcaligenaceae</taxon>
        <taxon>Alcaligenes</taxon>
    </lineage>
</organism>
<dbReference type="InterPro" id="IPR045863">
    <property type="entry name" value="CorA_TM1_TM2"/>
</dbReference>
<feature type="transmembrane region" description="Helical" evidence="5">
    <location>
        <begin position="285"/>
        <end position="305"/>
    </location>
</feature>
<dbReference type="AlphaFoldDB" id="A0A2U2BIH8"/>
<keyword evidence="2 5" id="KW-0812">Transmembrane</keyword>
<evidence type="ECO:0000313" key="6">
    <source>
        <dbReference type="EMBL" id="PWE13809.1"/>
    </source>
</evidence>
<dbReference type="GO" id="GO:0016020">
    <property type="term" value="C:membrane"/>
    <property type="evidence" value="ECO:0007669"/>
    <property type="project" value="UniProtKB-SubCell"/>
</dbReference>
<evidence type="ECO:0000256" key="4">
    <source>
        <dbReference type="ARBA" id="ARBA00023136"/>
    </source>
</evidence>
<dbReference type="STRING" id="511.UZ73_13320"/>
<accession>A0A2U2BIH8</accession>
<dbReference type="GO" id="GO:0015099">
    <property type="term" value="F:nickel cation transmembrane transporter activity"/>
    <property type="evidence" value="ECO:0007669"/>
    <property type="project" value="TreeGrafter"/>
</dbReference>
<dbReference type="PANTHER" id="PTHR47685">
    <property type="entry name" value="MAGNESIUM TRANSPORT PROTEIN CORA"/>
    <property type="match status" value="1"/>
</dbReference>